<proteinExistence type="predicted"/>
<reference evidence="2 4" key="1">
    <citation type="submission" date="2015-09" db="EMBL/GenBank/DDBJ databases">
        <authorList>
            <consortium name="Pathogen Informatics"/>
        </authorList>
    </citation>
    <scope>NUCLEOTIDE SEQUENCE [LARGE SCALE GENOMIC DNA]</scope>
    <source>
        <strain evidence="2 4">2789STDY5834939</strain>
    </source>
</reference>
<dbReference type="CDD" id="cd19096">
    <property type="entry name" value="AKR_Fe-S_oxidoreductase"/>
    <property type="match status" value="1"/>
</dbReference>
<evidence type="ECO:0000313" key="3">
    <source>
        <dbReference type="EMBL" id="RGE69552.1"/>
    </source>
</evidence>
<dbReference type="Pfam" id="PF00248">
    <property type="entry name" value="Aldo_ket_red"/>
    <property type="match status" value="1"/>
</dbReference>
<dbReference type="InterPro" id="IPR036812">
    <property type="entry name" value="NAD(P)_OxRdtase_dom_sf"/>
</dbReference>
<dbReference type="InterPro" id="IPR023210">
    <property type="entry name" value="NADP_OxRdtase_dom"/>
</dbReference>
<feature type="domain" description="NADP-dependent oxidoreductase" evidence="1">
    <location>
        <begin position="15"/>
        <end position="269"/>
    </location>
</feature>
<gene>
    <name evidence="2" type="primary">yghZ</name>
    <name evidence="3" type="ORF">DXC40_00270</name>
    <name evidence="2" type="ORF">ERS852551_01800</name>
</gene>
<dbReference type="Proteomes" id="UP000260828">
    <property type="component" value="Unassembled WGS sequence"/>
</dbReference>
<dbReference type="PANTHER" id="PTHR43312">
    <property type="entry name" value="D-THREO-ALDOSE 1-DEHYDROGENASE"/>
    <property type="match status" value="1"/>
</dbReference>
<dbReference type="Proteomes" id="UP000095765">
    <property type="component" value="Unassembled WGS sequence"/>
</dbReference>
<evidence type="ECO:0000259" key="1">
    <source>
        <dbReference type="Pfam" id="PF00248"/>
    </source>
</evidence>
<dbReference type="OrthoDB" id="9804790at2"/>
<dbReference type="SUPFAM" id="SSF51430">
    <property type="entry name" value="NAD(P)-linked oxidoreductase"/>
    <property type="match status" value="1"/>
</dbReference>
<dbReference type="PANTHER" id="PTHR43312:SF1">
    <property type="entry name" value="NADP-DEPENDENT OXIDOREDUCTASE DOMAIN-CONTAINING PROTEIN"/>
    <property type="match status" value="1"/>
</dbReference>
<evidence type="ECO:0000313" key="5">
    <source>
        <dbReference type="Proteomes" id="UP000260828"/>
    </source>
</evidence>
<dbReference type="GeneID" id="72462384"/>
<dbReference type="EMBL" id="QVME01000001">
    <property type="protein sequence ID" value="RGE69552.1"/>
    <property type="molecule type" value="Genomic_DNA"/>
</dbReference>
<organism evidence="2 4">
    <name type="scientific">Anaerotruncus colihominis</name>
    <dbReference type="NCBI Taxonomy" id="169435"/>
    <lineage>
        <taxon>Bacteria</taxon>
        <taxon>Bacillati</taxon>
        <taxon>Bacillota</taxon>
        <taxon>Clostridia</taxon>
        <taxon>Eubacteriales</taxon>
        <taxon>Oscillospiraceae</taxon>
        <taxon>Anaerotruncus</taxon>
    </lineage>
</organism>
<name>A0A174QWX7_9FIRM</name>
<sequence>MKYAVLGRSGMKVSRISMGTHHLNNPSDVDKHVRNFLYAYEKGINFFETSVTYGDGYSELILGEAVKEMKRGKQPFFIMSKTHAGDHETFRRDLENSLKRLGLEQIAAFTCLWGVKSGMEWNGAKSYGAIREMEKAREEGLIRYIAISTHMKNQELKQVMDDYPFDFNVQGFNVVNSACRMDGVKSTWESGSGCIAMNPLATGDILKYPHIFNAIRIREAQSLVQAAYAYVLSVPWVHSVLGTFNCEAQIDEALAALDETPYCSEELQEVGLRLKKRIESCSLKERIEAGKLLRQRPYILREEVAALMGVYPLSV</sequence>
<evidence type="ECO:0000313" key="2">
    <source>
        <dbReference type="EMBL" id="CUP74669.1"/>
    </source>
</evidence>
<dbReference type="RefSeq" id="WP_024730593.1">
    <property type="nucleotide sequence ID" value="NZ_CABIWA010000013.1"/>
</dbReference>
<accession>A0A174QWX7</accession>
<dbReference type="Gene3D" id="3.20.20.100">
    <property type="entry name" value="NADP-dependent oxidoreductase domain"/>
    <property type="match status" value="1"/>
</dbReference>
<reference evidence="3 5" key="2">
    <citation type="submission" date="2018-08" db="EMBL/GenBank/DDBJ databases">
        <title>A genome reference for cultivated species of the human gut microbiota.</title>
        <authorList>
            <person name="Zou Y."/>
            <person name="Xue W."/>
            <person name="Luo G."/>
        </authorList>
    </citation>
    <scope>NUCLEOTIDE SEQUENCE [LARGE SCALE GENOMIC DNA]</scope>
    <source>
        <strain evidence="3 5">TF05-12AC</strain>
    </source>
</reference>
<protein>
    <submittedName>
        <fullName evidence="3">Aldo/keto reductase</fullName>
    </submittedName>
    <submittedName>
        <fullName evidence="2">L-glyceraldehyde 3-phosphate reductase</fullName>
    </submittedName>
</protein>
<dbReference type="InterPro" id="IPR053135">
    <property type="entry name" value="AKR2_Oxidoreductase"/>
</dbReference>
<evidence type="ECO:0000313" key="4">
    <source>
        <dbReference type="Proteomes" id="UP000095765"/>
    </source>
</evidence>
<dbReference type="EMBL" id="CZBE01000011">
    <property type="protein sequence ID" value="CUP74669.1"/>
    <property type="molecule type" value="Genomic_DNA"/>
</dbReference>
<dbReference type="AlphaFoldDB" id="A0A174QWX7"/>